<sequence length="113" mass="12894">MLERRAYLDKMRSSRGIEVVGNYVVSHLDGPRMGDIKTAWKRVCKDLDLTDFHFHDNRHTFCSNIIMAGGTLKHAKEMIGHKTLRMTDRYSHLEAARDNPIHSILAAHYGSAS</sequence>
<keyword evidence="1" id="KW-0233">DNA recombination</keyword>
<dbReference type="InterPro" id="IPR002104">
    <property type="entry name" value="Integrase_catalytic"/>
</dbReference>
<reference evidence="3 4" key="1">
    <citation type="journal article" date="2018" name="Sci. Adv.">
        <title>Multi-heme cytochromes provide a pathway for survival in energy-limited environments.</title>
        <authorList>
            <person name="Deng X."/>
            <person name="Dohmae N."/>
            <person name="Nealson K.H."/>
            <person name="Hashimoto K."/>
            <person name="Okamoto A."/>
        </authorList>
    </citation>
    <scope>NUCLEOTIDE SEQUENCE [LARGE SCALE GENOMIC DNA]</scope>
    <source>
        <strain evidence="3 4">IS5</strain>
    </source>
</reference>
<dbReference type="GO" id="GO:0015074">
    <property type="term" value="P:DNA integration"/>
    <property type="evidence" value="ECO:0007669"/>
    <property type="project" value="InterPro"/>
</dbReference>
<evidence type="ECO:0000313" key="3">
    <source>
        <dbReference type="EMBL" id="BBD09866.1"/>
    </source>
</evidence>
<dbReference type="Pfam" id="PF00589">
    <property type="entry name" value="Phage_integrase"/>
    <property type="match status" value="1"/>
</dbReference>
<feature type="domain" description="Tyr recombinase" evidence="2">
    <location>
        <begin position="35"/>
        <end position="95"/>
    </location>
</feature>
<accession>A0A2Z6B375</accession>
<evidence type="ECO:0000256" key="1">
    <source>
        <dbReference type="ARBA" id="ARBA00023172"/>
    </source>
</evidence>
<dbReference type="InterPro" id="IPR013762">
    <property type="entry name" value="Integrase-like_cat_sf"/>
</dbReference>
<dbReference type="SUPFAM" id="SSF56349">
    <property type="entry name" value="DNA breaking-rejoining enzymes"/>
    <property type="match status" value="1"/>
</dbReference>
<dbReference type="Gene3D" id="1.10.443.10">
    <property type="entry name" value="Intergrase catalytic core"/>
    <property type="match status" value="1"/>
</dbReference>
<dbReference type="GO" id="GO:0003677">
    <property type="term" value="F:DNA binding"/>
    <property type="evidence" value="ECO:0007669"/>
    <property type="project" value="InterPro"/>
</dbReference>
<name>A0A2Z6B375_9BACT</name>
<proteinExistence type="predicted"/>
<dbReference type="GO" id="GO:0006310">
    <property type="term" value="P:DNA recombination"/>
    <property type="evidence" value="ECO:0007669"/>
    <property type="project" value="UniProtKB-KW"/>
</dbReference>
<dbReference type="KEGG" id="dfl:DFE_3140"/>
<evidence type="ECO:0000259" key="2">
    <source>
        <dbReference type="Pfam" id="PF00589"/>
    </source>
</evidence>
<dbReference type="Proteomes" id="UP000269883">
    <property type="component" value="Chromosome"/>
</dbReference>
<dbReference type="EMBL" id="AP017378">
    <property type="protein sequence ID" value="BBD09866.1"/>
    <property type="molecule type" value="Genomic_DNA"/>
</dbReference>
<gene>
    <name evidence="3" type="ORF">DFE_3140</name>
</gene>
<organism evidence="3 4">
    <name type="scientific">Desulfovibrio ferrophilus</name>
    <dbReference type="NCBI Taxonomy" id="241368"/>
    <lineage>
        <taxon>Bacteria</taxon>
        <taxon>Pseudomonadati</taxon>
        <taxon>Thermodesulfobacteriota</taxon>
        <taxon>Desulfovibrionia</taxon>
        <taxon>Desulfovibrionales</taxon>
        <taxon>Desulfovibrionaceae</taxon>
        <taxon>Desulfovibrio</taxon>
    </lineage>
</organism>
<evidence type="ECO:0000313" key="4">
    <source>
        <dbReference type="Proteomes" id="UP000269883"/>
    </source>
</evidence>
<dbReference type="InterPro" id="IPR011010">
    <property type="entry name" value="DNA_brk_join_enz"/>
</dbReference>
<protein>
    <submittedName>
        <fullName evidence="3">Integrase family protein</fullName>
    </submittedName>
</protein>
<keyword evidence="4" id="KW-1185">Reference proteome</keyword>
<dbReference type="AlphaFoldDB" id="A0A2Z6B375"/>